<dbReference type="OrthoDB" id="9775440at2"/>
<accession>A0A1J7CGA3</accession>
<protein>
    <recommendedName>
        <fullName evidence="8 9">Multifunctional fusion protein</fullName>
    </recommendedName>
    <domain>
        <recommendedName>
            <fullName evidence="9">Glycine--tRNA ligase beta subunit</fullName>
            <ecNumber evidence="9">6.1.1.14</ecNumber>
        </recommendedName>
        <alternativeName>
            <fullName evidence="9">Glycyl-tRNA synthetase beta subunit</fullName>
            <shortName evidence="9">GlyRS</shortName>
        </alternativeName>
    </domain>
    <domain>
        <recommendedName>
            <fullName evidence="8">Glycine--tRNA ligase alpha subunit</fullName>
        </recommendedName>
        <alternativeName>
            <fullName evidence="8">Glycyl-tRNA synthetase alpha subunit</fullName>
        </alternativeName>
    </domain>
</protein>
<proteinExistence type="inferred from homology"/>
<evidence type="ECO:0000256" key="6">
    <source>
        <dbReference type="ARBA" id="ARBA00023146"/>
    </source>
</evidence>
<comment type="caution">
    <text evidence="10">The sequence shown here is derived from an EMBL/GenBank/DDBJ whole genome shotgun (WGS) entry which is preliminary data.</text>
</comment>
<comment type="subunit">
    <text evidence="9">Tetramer of two alpha and two beta subunits.</text>
</comment>
<dbReference type="AlphaFoldDB" id="A0A1J7CGA3"/>
<dbReference type="FunFam" id="3.30.930.10:FF:000006">
    <property type="entry name" value="Glycine--tRNA ligase alpha subunit"/>
    <property type="match status" value="1"/>
</dbReference>
<evidence type="ECO:0000256" key="5">
    <source>
        <dbReference type="ARBA" id="ARBA00022917"/>
    </source>
</evidence>
<dbReference type="EC" id="6.1.1.14" evidence="9"/>
<reference evidence="10 11" key="1">
    <citation type="submission" date="2016-10" db="EMBL/GenBank/DDBJ databases">
        <title>Genome sequence of Streptomyces gilvigriseus MUSC 26.</title>
        <authorList>
            <person name="Lee L.-H."/>
            <person name="Ser H.-L."/>
        </authorList>
    </citation>
    <scope>NUCLEOTIDE SEQUENCE [LARGE SCALE GENOMIC DNA]</scope>
    <source>
        <strain evidence="10 11">MUSC 26</strain>
    </source>
</reference>
<dbReference type="HAMAP" id="MF_00254">
    <property type="entry name" value="Gly_tRNA_synth_alpha"/>
    <property type="match status" value="1"/>
</dbReference>
<evidence type="ECO:0000256" key="4">
    <source>
        <dbReference type="ARBA" id="ARBA00022840"/>
    </source>
</evidence>
<dbReference type="GO" id="GO:0004820">
    <property type="term" value="F:glycine-tRNA ligase activity"/>
    <property type="evidence" value="ECO:0007669"/>
    <property type="project" value="UniProtKB-UniRule"/>
</dbReference>
<dbReference type="Gene3D" id="3.30.930.10">
    <property type="entry name" value="Bira Bifunctional Protein, Domain 2"/>
    <property type="match status" value="1"/>
</dbReference>
<dbReference type="PANTHER" id="PTHR30075:SF2">
    <property type="entry name" value="GLYCINE--TRNA LIGASE, CHLOROPLASTIC_MITOCHONDRIAL 2"/>
    <property type="match status" value="1"/>
</dbReference>
<dbReference type="HAMAP" id="MF_00255">
    <property type="entry name" value="Gly_tRNA_synth_beta"/>
    <property type="match status" value="1"/>
</dbReference>
<dbReference type="GO" id="GO:0005829">
    <property type="term" value="C:cytosol"/>
    <property type="evidence" value="ECO:0007669"/>
    <property type="project" value="TreeGrafter"/>
</dbReference>
<keyword evidence="5 9" id="KW-0648">Protein biosynthesis</keyword>
<dbReference type="InterPro" id="IPR006194">
    <property type="entry name" value="Gly-tRNA-synth_heterodimer"/>
</dbReference>
<comment type="catalytic activity">
    <reaction evidence="7 9">
        <text>tRNA(Gly) + glycine + ATP = glycyl-tRNA(Gly) + AMP + diphosphate</text>
        <dbReference type="Rhea" id="RHEA:16013"/>
        <dbReference type="Rhea" id="RHEA-COMP:9664"/>
        <dbReference type="Rhea" id="RHEA-COMP:9683"/>
        <dbReference type="ChEBI" id="CHEBI:30616"/>
        <dbReference type="ChEBI" id="CHEBI:33019"/>
        <dbReference type="ChEBI" id="CHEBI:57305"/>
        <dbReference type="ChEBI" id="CHEBI:78442"/>
        <dbReference type="ChEBI" id="CHEBI:78522"/>
        <dbReference type="ChEBI" id="CHEBI:456215"/>
        <dbReference type="EC" id="6.1.1.14"/>
    </reaction>
</comment>
<dbReference type="PROSITE" id="PS50861">
    <property type="entry name" value="AA_TRNA_LIGASE_II_GLYAB"/>
    <property type="match status" value="2"/>
</dbReference>
<gene>
    <name evidence="9" type="primary">glyS</name>
    <name evidence="8" type="synonym">glyQ</name>
    <name evidence="10" type="ORF">BIV57_04650</name>
</gene>
<dbReference type="NCBIfam" id="TIGR00388">
    <property type="entry name" value="glyQ"/>
    <property type="match status" value="1"/>
</dbReference>
<dbReference type="NCBIfam" id="TIGR00211">
    <property type="entry name" value="glyS"/>
    <property type="match status" value="1"/>
</dbReference>
<dbReference type="InterPro" id="IPR015944">
    <property type="entry name" value="Gly-tRNA-synth_bsu"/>
</dbReference>
<evidence type="ECO:0000256" key="8">
    <source>
        <dbReference type="HAMAP-Rule" id="MF_00254"/>
    </source>
</evidence>
<keyword evidence="6 9" id="KW-0030">Aminoacyl-tRNA synthetase</keyword>
<dbReference type="PRINTS" id="PR01044">
    <property type="entry name" value="TRNASYNTHGA"/>
</dbReference>
<dbReference type="SUPFAM" id="SSF55681">
    <property type="entry name" value="Class II aaRS and biotin synthetases"/>
    <property type="match status" value="1"/>
</dbReference>
<dbReference type="InterPro" id="IPR045864">
    <property type="entry name" value="aa-tRNA-synth_II/BPL/LPL"/>
</dbReference>
<sequence length="996" mass="108020">MQETLHALTEYWTGRGCMTVQPMNTEVGAGTLNPATFLRVQGPEPWRTAYVEPSVRPDDSRYGQNPNRLQTHTQFQVILKPDPGNPQELYLESLKRIGIDIAAHDIRFVEDNWANPATGSWGLGWEVWLDGLEITQFTYFQQAGGITLDPVSVEITYGIERILMALQGVSNFKEIRYAPGITYGEVFGQAEYEMSRYYLDEADVAANRELFDTYAAEARRLLDARLPVPAYTYVLKCSHTFNVLDARGAISTTERAKAFSTMRNLSQQVAALWGARREEEGHPLGRVQPPASPELPADAVAAVPHLAEPAPLAFEVGVEEMPPHEVTQAAEAVRAALAEKLGGTRLAHGAIRVVASPRRIVALVDEIAPREEDHQQTTRGPKLAQAFDAEGRPTKAAEGFARGQGLEIGQLTRIAVGDTEHLAAVKHIAGRSAAEVLAAVLPEIVRELRSDKNMRWNAPGLSFTRPIRWILALLGEHVVPFTVSSLASGRTTRVHRNAEQPELQVAHAEGYVKLLASHGILADADARRRLVVSGADALAVWADGHVDTAAESALLDEITNLVEQPTPILGRFEEKYLDLPSQILTTVMRKHQRYLPVLDASDRLLPNFVAVANGRCDEDRVRAGNEAVLRARYEDAAFFWNADLKTPLLEMKAKLGLLTFERRLGSMADRAGRIAHLADRLAAAAGLGEADRRTVQRAGELAKFDLGSQMVTELSGLAGTMAREYALRAGETVEVADALIETEQPRSAGDALPASAAGAVLALADRFDLLAGLFAIGSAPTGSSDPYGLRRAALGVISILRARPELARITLGGGLAAAAELQPVSVPREALDEAHQFAVRRLEQALLEDGSHGGNTVEAVRAVLPLADAPARAEATLTELERLTGDAEFAQLAAALQRVRRIVPAGTEPLYDTALFEGPAEHALHNAFVELRSRLGEDRGLARFAAEGRYLVGPVNTFFDQVMVMAENPAVRANRLGLLAAIDGLAAQVLAWAELS</sequence>
<dbReference type="EMBL" id="MLCF01000016">
    <property type="protein sequence ID" value="OIV38690.1"/>
    <property type="molecule type" value="Genomic_DNA"/>
</dbReference>
<dbReference type="Proteomes" id="UP000243342">
    <property type="component" value="Unassembled WGS sequence"/>
</dbReference>
<dbReference type="STRING" id="1428644.BIV57_04650"/>
<dbReference type="PANTHER" id="PTHR30075">
    <property type="entry name" value="GLYCYL-TRNA SYNTHETASE"/>
    <property type="match status" value="1"/>
</dbReference>
<keyword evidence="4 9" id="KW-0067">ATP-binding</keyword>
<comment type="subcellular location">
    <subcellularLocation>
        <location evidence="9">Cytoplasm</location>
    </subcellularLocation>
</comment>
<dbReference type="GO" id="GO:0006426">
    <property type="term" value="P:glycyl-tRNA aminoacylation"/>
    <property type="evidence" value="ECO:0007669"/>
    <property type="project" value="UniProtKB-UniRule"/>
</dbReference>
<name>A0A1J7CGA3_9ACTN</name>
<evidence type="ECO:0000313" key="11">
    <source>
        <dbReference type="Proteomes" id="UP000243342"/>
    </source>
</evidence>
<comment type="similarity">
    <text evidence="1 9">Belongs to the class-II aminoacyl-tRNA synthetase family.</text>
</comment>
<keyword evidence="9" id="KW-0963">Cytoplasm</keyword>
<dbReference type="NCBIfam" id="NF006827">
    <property type="entry name" value="PRK09348.1"/>
    <property type="match status" value="1"/>
</dbReference>
<organism evidence="10 11">
    <name type="scientific">Mangrovactinospora gilvigrisea</name>
    <dbReference type="NCBI Taxonomy" id="1428644"/>
    <lineage>
        <taxon>Bacteria</taxon>
        <taxon>Bacillati</taxon>
        <taxon>Actinomycetota</taxon>
        <taxon>Actinomycetes</taxon>
        <taxon>Kitasatosporales</taxon>
        <taxon>Streptomycetaceae</taxon>
        <taxon>Mangrovactinospora</taxon>
    </lineage>
</organism>
<keyword evidence="2 9" id="KW-0436">Ligase</keyword>
<evidence type="ECO:0000256" key="9">
    <source>
        <dbReference type="HAMAP-Rule" id="MF_00255"/>
    </source>
</evidence>
<evidence type="ECO:0000256" key="1">
    <source>
        <dbReference type="ARBA" id="ARBA00008226"/>
    </source>
</evidence>
<evidence type="ECO:0000256" key="3">
    <source>
        <dbReference type="ARBA" id="ARBA00022741"/>
    </source>
</evidence>
<evidence type="ECO:0000313" key="10">
    <source>
        <dbReference type="EMBL" id="OIV38690.1"/>
    </source>
</evidence>
<dbReference type="Pfam" id="PF02091">
    <property type="entry name" value="tRNA-synt_2e"/>
    <property type="match status" value="1"/>
</dbReference>
<evidence type="ECO:0000256" key="7">
    <source>
        <dbReference type="ARBA" id="ARBA00047937"/>
    </source>
</evidence>
<evidence type="ECO:0000256" key="2">
    <source>
        <dbReference type="ARBA" id="ARBA00022598"/>
    </source>
</evidence>
<dbReference type="SUPFAM" id="SSF109604">
    <property type="entry name" value="HD-domain/PDEase-like"/>
    <property type="match status" value="1"/>
</dbReference>
<dbReference type="InterPro" id="IPR002310">
    <property type="entry name" value="Gly-tRNA_ligase_asu"/>
</dbReference>
<keyword evidence="11" id="KW-1185">Reference proteome</keyword>
<dbReference type="Pfam" id="PF02092">
    <property type="entry name" value="tRNA_synt_2f"/>
    <property type="match status" value="1"/>
</dbReference>
<dbReference type="GO" id="GO:0005524">
    <property type="term" value="F:ATP binding"/>
    <property type="evidence" value="ECO:0007669"/>
    <property type="project" value="UniProtKB-UniRule"/>
</dbReference>
<dbReference type="Gene3D" id="1.20.58.180">
    <property type="entry name" value="Class II aaRS and biotin synthetases, domain 2"/>
    <property type="match status" value="1"/>
</dbReference>
<keyword evidence="3 9" id="KW-0547">Nucleotide-binding</keyword>
<dbReference type="NCBIfam" id="NF011499">
    <property type="entry name" value="PRK14908.1"/>
    <property type="match status" value="1"/>
</dbReference>